<reference evidence="2 3" key="1">
    <citation type="submission" date="2017-04" db="EMBL/GenBank/DDBJ databases">
        <title>Complete Genome Sequence of Streptomyces gilvosporeus F607, a Capable Producer of Natamycin.</title>
        <authorList>
            <person name="Zong G."/>
            <person name="Zhong C."/>
            <person name="Fu J."/>
            <person name="Qin R."/>
            <person name="Cao G."/>
        </authorList>
    </citation>
    <scope>NUCLEOTIDE SEQUENCE [LARGE SCALE GENOMIC DNA]</scope>
    <source>
        <strain evidence="2 3">F607</strain>
    </source>
</reference>
<keyword evidence="1" id="KW-0732">Signal</keyword>
<sequence>MSGLIILAAGVLGGLASPAHAAGGGRSGGQPEFSGPVLPIVAEALNTTSDLSHVRWNEALLPSPAEPAERA</sequence>
<protein>
    <submittedName>
        <fullName evidence="2">Uncharacterized protein</fullName>
    </submittedName>
</protein>
<name>A0A1V0TMK2_9ACTN</name>
<evidence type="ECO:0000313" key="2">
    <source>
        <dbReference type="EMBL" id="ARF54175.1"/>
    </source>
</evidence>
<dbReference type="EMBL" id="CP020569">
    <property type="protein sequence ID" value="ARF54175.1"/>
    <property type="molecule type" value="Genomic_DNA"/>
</dbReference>
<proteinExistence type="predicted"/>
<accession>A0A1V0TMK2</accession>
<feature type="chain" id="PRO_5013296229" evidence="1">
    <location>
        <begin position="22"/>
        <end position="71"/>
    </location>
</feature>
<evidence type="ECO:0000256" key="1">
    <source>
        <dbReference type="SAM" id="SignalP"/>
    </source>
</evidence>
<gene>
    <name evidence="2" type="ORF">B1H19_08170</name>
</gene>
<dbReference type="KEGG" id="sgv:B1H19_08170"/>
<dbReference type="AlphaFoldDB" id="A0A1V0TMK2"/>
<keyword evidence="3" id="KW-1185">Reference proteome</keyword>
<organism evidence="2 3">
    <name type="scientific">Streptomyces gilvosporeus</name>
    <dbReference type="NCBI Taxonomy" id="553510"/>
    <lineage>
        <taxon>Bacteria</taxon>
        <taxon>Bacillati</taxon>
        <taxon>Actinomycetota</taxon>
        <taxon>Actinomycetes</taxon>
        <taxon>Kitasatosporales</taxon>
        <taxon>Streptomycetaceae</taxon>
        <taxon>Streptomyces</taxon>
    </lineage>
</organism>
<feature type="signal peptide" evidence="1">
    <location>
        <begin position="1"/>
        <end position="21"/>
    </location>
</feature>
<dbReference type="Proteomes" id="UP000192726">
    <property type="component" value="Chromosome"/>
</dbReference>
<evidence type="ECO:0000313" key="3">
    <source>
        <dbReference type="Proteomes" id="UP000192726"/>
    </source>
</evidence>